<name>I7L932_9CORY</name>
<reference evidence="2 5" key="1">
    <citation type="journal article" date="2012" name="J. Bacteriol.">
        <title>Draft Genome Sequence of Turicella otitidis ATCC 51513, Isolated from Middle Ear Fluid from a Child with Otitis Media.</title>
        <authorList>
            <person name="Brinkrolf K."/>
            <person name="Schneider J."/>
            <person name="Knecht M."/>
            <person name="Ruckert C."/>
            <person name="Tauch A."/>
        </authorList>
    </citation>
    <scope>NUCLEOTIDE SEQUENCE [LARGE SCALE GENOMIC DNA]</scope>
    <source>
        <strain evidence="2 5">ATCC 51513</strain>
    </source>
</reference>
<dbReference type="InterPro" id="IPR016181">
    <property type="entry name" value="Acyl_CoA_acyltransferase"/>
</dbReference>
<dbReference type="HOGENOM" id="CLU_060131_7_2_11"/>
<dbReference type="Proteomes" id="UP000011016">
    <property type="component" value="Unassembled WGS sequence"/>
</dbReference>
<evidence type="ECO:0000313" key="5">
    <source>
        <dbReference type="Proteomes" id="UP000011016"/>
    </source>
</evidence>
<feature type="domain" description="N-acetyltransferase" evidence="1">
    <location>
        <begin position="3"/>
        <end position="201"/>
    </location>
</feature>
<protein>
    <recommendedName>
        <fullName evidence="1">N-acetyltransferase domain-containing protein</fullName>
    </recommendedName>
</protein>
<dbReference type="EMBL" id="AHAE01000032">
    <property type="protein sequence ID" value="EJZ82448.1"/>
    <property type="molecule type" value="Genomic_DNA"/>
</dbReference>
<dbReference type="eggNOG" id="COG0456">
    <property type="taxonomic scope" value="Bacteria"/>
</dbReference>
<evidence type="ECO:0000313" key="4">
    <source>
        <dbReference type="Proteomes" id="UP000006078"/>
    </source>
</evidence>
<dbReference type="PANTHER" id="PTHR42791:SF1">
    <property type="entry name" value="N-ACETYLTRANSFERASE DOMAIN-CONTAINING PROTEIN"/>
    <property type="match status" value="1"/>
</dbReference>
<evidence type="ECO:0000313" key="3">
    <source>
        <dbReference type="EMBL" id="EJZ82448.1"/>
    </source>
</evidence>
<dbReference type="Gene3D" id="3.40.630.30">
    <property type="match status" value="1"/>
</dbReference>
<evidence type="ECO:0000313" key="2">
    <source>
        <dbReference type="EMBL" id="CCI83557.1"/>
    </source>
</evidence>
<organism evidence="2 5">
    <name type="scientific">Corynebacterium otitidis ATCC 51513</name>
    <dbReference type="NCBI Taxonomy" id="883169"/>
    <lineage>
        <taxon>Bacteria</taxon>
        <taxon>Bacillati</taxon>
        <taxon>Actinomycetota</taxon>
        <taxon>Actinomycetes</taxon>
        <taxon>Mycobacteriales</taxon>
        <taxon>Corynebacteriaceae</taxon>
        <taxon>Corynebacterium</taxon>
    </lineage>
</organism>
<dbReference type="OrthoDB" id="7057833at2"/>
<dbReference type="Pfam" id="PF00583">
    <property type="entry name" value="Acetyltransf_1"/>
    <property type="match status" value="1"/>
</dbReference>
<dbReference type="CDD" id="cd04301">
    <property type="entry name" value="NAT_SF"/>
    <property type="match status" value="1"/>
</dbReference>
<dbReference type="STRING" id="29321.AAV33_00230"/>
<dbReference type="RefSeq" id="WP_004600563.1">
    <property type="nucleotide sequence ID" value="NZ_HF541866.1"/>
</dbReference>
<reference evidence="3 4" key="2">
    <citation type="submission" date="2012-08" db="EMBL/GenBank/DDBJ databases">
        <title>The Genome Sequence of Turicella otitidis ATCC 51513.</title>
        <authorList>
            <consortium name="The Broad Institute Genome Sequencing Platform"/>
            <person name="Earl A."/>
            <person name="Ward D."/>
            <person name="Feldgarden M."/>
            <person name="Gevers D."/>
            <person name="Huys G."/>
            <person name="Walker B."/>
            <person name="Young S.K."/>
            <person name="Zeng Q."/>
            <person name="Gargeya S."/>
            <person name="Fitzgerald M."/>
            <person name="Haas B."/>
            <person name="Abouelleil A."/>
            <person name="Alvarado L."/>
            <person name="Arachchi H.M."/>
            <person name="Berlin A.M."/>
            <person name="Chapman S.B."/>
            <person name="Goldberg J."/>
            <person name="Griggs A."/>
            <person name="Gujja S."/>
            <person name="Hansen M."/>
            <person name="Howarth C."/>
            <person name="Imamovic A."/>
            <person name="Larimer J."/>
            <person name="McCowen C."/>
            <person name="Montmayeur A."/>
            <person name="Murphy C."/>
            <person name="Neiman D."/>
            <person name="Pearson M."/>
            <person name="Priest M."/>
            <person name="Roberts A."/>
            <person name="Saif S."/>
            <person name="Shea T."/>
            <person name="Sisk P."/>
            <person name="Sykes S."/>
            <person name="Wortman J."/>
            <person name="Nusbaum C."/>
            <person name="Birren B."/>
        </authorList>
    </citation>
    <scope>NUCLEOTIDE SEQUENCE [LARGE SCALE GENOMIC DNA]</scope>
    <source>
        <strain evidence="3 4">ATCC 51513</strain>
    </source>
</reference>
<dbReference type="SUPFAM" id="SSF55729">
    <property type="entry name" value="Acyl-CoA N-acyltransferases (Nat)"/>
    <property type="match status" value="1"/>
</dbReference>
<dbReference type="InterPro" id="IPR052523">
    <property type="entry name" value="Trichothecene_AcTrans"/>
</dbReference>
<proteinExistence type="predicted"/>
<dbReference type="AlphaFoldDB" id="I7L932"/>
<dbReference type="PROSITE" id="PS51186">
    <property type="entry name" value="GNAT"/>
    <property type="match status" value="1"/>
</dbReference>
<gene>
    <name evidence="2" type="ORF">BN46_0825</name>
    <name evidence="3" type="ORF">HMPREF9719_00673</name>
</gene>
<dbReference type="PANTHER" id="PTHR42791">
    <property type="entry name" value="GNAT FAMILY ACETYLTRANSFERASE"/>
    <property type="match status" value="1"/>
</dbReference>
<dbReference type="EMBL" id="CAJZ01000114">
    <property type="protein sequence ID" value="CCI83557.1"/>
    <property type="molecule type" value="Genomic_DNA"/>
</dbReference>
<keyword evidence="4" id="KW-1185">Reference proteome</keyword>
<dbReference type="InterPro" id="IPR000182">
    <property type="entry name" value="GNAT_dom"/>
</dbReference>
<sequence>MAISIRDFRDADLEPLIELLVEAFEHDPSFARWFDISILDDHRETLERLFRTQITADYLTAGTIDLAVDDDDNLVGAALWRRPGESTNIVEQIKTVPEYARIFGHHAPTALYREKVYADHHPKYPHWYLWVIGVSPKAQGQGVGSTLLDHGIERGGDDALYLEASTARSAKLYHSKGFEPMGPIELVEGTTPEFGMWRGPAMPEE</sequence>
<accession>I7L932</accession>
<comment type="caution">
    <text evidence="2">The sequence shown here is derived from an EMBL/GenBank/DDBJ whole genome shotgun (WGS) entry which is preliminary data.</text>
</comment>
<evidence type="ECO:0000259" key="1">
    <source>
        <dbReference type="PROSITE" id="PS51186"/>
    </source>
</evidence>
<dbReference type="Proteomes" id="UP000006078">
    <property type="component" value="Unassembled WGS sequence"/>
</dbReference>
<dbReference type="GO" id="GO:0016747">
    <property type="term" value="F:acyltransferase activity, transferring groups other than amino-acyl groups"/>
    <property type="evidence" value="ECO:0007669"/>
    <property type="project" value="InterPro"/>
</dbReference>